<accession>A0A9E7N8Q9</accession>
<evidence type="ECO:0000313" key="3">
    <source>
        <dbReference type="EMBL" id="UTF52463.1"/>
    </source>
</evidence>
<dbReference type="InterPro" id="IPR004104">
    <property type="entry name" value="Gfo/Idh/MocA-like_OxRdtase_C"/>
</dbReference>
<sequence>MAYRHARGYDEHPDCVSVACADIVEENARAFADRNGIDDANVFTDHERMLEVVNPDVVSVCTPVPTHADIVVDCTEGGETLQAIHCEKPMAATPGDSRRMKTVCDENGVQLTFNHQRRVATPSQRVADIVEAGRIGDPTRLELTTKNVFDSGTHLIDLCNLVLGDPAVEWVIGQIDYRTENVRYGHHNENEAFVRWRYRNGVDAVAATGNDADFIDCSLRVLGTGGEVELNPDGDAQICLKLGPTDPWEELDTGEPLADIPAAIVDVIEGLETDSEPALSADRALAALEISFAAYESSRRRGRVDFPLEIDDNPLLSMVENGDLTPRPVDRDDE</sequence>
<protein>
    <submittedName>
        <fullName evidence="3">Gfo/Idh/MocA family oxidoreductase</fullName>
    </submittedName>
</protein>
<organism evidence="3 4">
    <name type="scientific">Natronosalvus rutilus</name>
    <dbReference type="NCBI Taxonomy" id="2953753"/>
    <lineage>
        <taxon>Archaea</taxon>
        <taxon>Methanobacteriati</taxon>
        <taxon>Methanobacteriota</taxon>
        <taxon>Stenosarchaea group</taxon>
        <taxon>Halobacteria</taxon>
        <taxon>Halobacteriales</taxon>
        <taxon>Natrialbaceae</taxon>
        <taxon>Natronosalvus</taxon>
    </lineage>
</organism>
<evidence type="ECO:0000259" key="2">
    <source>
        <dbReference type="Pfam" id="PF02894"/>
    </source>
</evidence>
<feature type="domain" description="Gfo/Idh/MocA-like oxidoreductase C-terminal" evidence="2">
    <location>
        <begin position="149"/>
        <end position="305"/>
    </location>
</feature>
<dbReference type="GO" id="GO:0000166">
    <property type="term" value="F:nucleotide binding"/>
    <property type="evidence" value="ECO:0007669"/>
    <property type="project" value="InterPro"/>
</dbReference>
<dbReference type="Gene3D" id="3.30.360.10">
    <property type="entry name" value="Dihydrodipicolinate Reductase, domain 2"/>
    <property type="match status" value="1"/>
</dbReference>
<dbReference type="Pfam" id="PF02894">
    <property type="entry name" value="GFO_IDH_MocA_C"/>
    <property type="match status" value="1"/>
</dbReference>
<reference evidence="3" key="1">
    <citation type="submission" date="2022-06" db="EMBL/GenBank/DDBJ databases">
        <title>Diverse halophilic archaea isolated from saline environments.</title>
        <authorList>
            <person name="Cui H.-L."/>
        </authorList>
    </citation>
    <scope>NUCLEOTIDE SEQUENCE</scope>
    <source>
        <strain evidence="3">WLHS1</strain>
    </source>
</reference>
<dbReference type="InterPro" id="IPR052515">
    <property type="entry name" value="Gfo/Idh/MocA_Oxidoreductase"/>
</dbReference>
<dbReference type="RefSeq" id="WP_254156397.1">
    <property type="nucleotide sequence ID" value="NZ_CP100355.1"/>
</dbReference>
<dbReference type="SUPFAM" id="SSF51735">
    <property type="entry name" value="NAD(P)-binding Rossmann-fold domains"/>
    <property type="match status" value="1"/>
</dbReference>
<dbReference type="PANTHER" id="PTHR43249:SF1">
    <property type="entry name" value="D-GLUCOSIDE 3-DEHYDROGENASE"/>
    <property type="match status" value="1"/>
</dbReference>
<dbReference type="InterPro" id="IPR036291">
    <property type="entry name" value="NAD(P)-bd_dom_sf"/>
</dbReference>
<dbReference type="GeneID" id="73290730"/>
<dbReference type="Gene3D" id="3.40.50.720">
    <property type="entry name" value="NAD(P)-binding Rossmann-like Domain"/>
    <property type="match status" value="1"/>
</dbReference>
<keyword evidence="4" id="KW-1185">Reference proteome</keyword>
<feature type="domain" description="Gfo/Idh/MocA-like oxidoreductase N-terminal" evidence="1">
    <location>
        <begin position="2"/>
        <end position="115"/>
    </location>
</feature>
<dbReference type="SUPFAM" id="SSF55347">
    <property type="entry name" value="Glyceraldehyde-3-phosphate dehydrogenase-like, C-terminal domain"/>
    <property type="match status" value="1"/>
</dbReference>
<proteinExistence type="predicted"/>
<dbReference type="AlphaFoldDB" id="A0A9E7N8Q9"/>
<gene>
    <name evidence="3" type="ORF">NGM29_11750</name>
</gene>
<evidence type="ECO:0000259" key="1">
    <source>
        <dbReference type="Pfam" id="PF01408"/>
    </source>
</evidence>
<name>A0A9E7N8Q9_9EURY</name>
<evidence type="ECO:0000313" key="4">
    <source>
        <dbReference type="Proteomes" id="UP001056855"/>
    </source>
</evidence>
<dbReference type="PANTHER" id="PTHR43249">
    <property type="entry name" value="UDP-N-ACETYL-2-AMINO-2-DEOXY-D-GLUCURONATE OXIDASE"/>
    <property type="match status" value="1"/>
</dbReference>
<dbReference type="Pfam" id="PF01408">
    <property type="entry name" value="GFO_IDH_MocA"/>
    <property type="match status" value="1"/>
</dbReference>
<dbReference type="KEGG" id="sawl:NGM29_11750"/>
<dbReference type="EMBL" id="CP100355">
    <property type="protein sequence ID" value="UTF52463.1"/>
    <property type="molecule type" value="Genomic_DNA"/>
</dbReference>
<dbReference type="Proteomes" id="UP001056855">
    <property type="component" value="Chromosome"/>
</dbReference>
<dbReference type="InterPro" id="IPR000683">
    <property type="entry name" value="Gfo/Idh/MocA-like_OxRdtase_N"/>
</dbReference>